<evidence type="ECO:0000313" key="1">
    <source>
        <dbReference type="EMBL" id="MBC5785444.1"/>
    </source>
</evidence>
<dbReference type="AlphaFoldDB" id="A0A923MVJ7"/>
<dbReference type="RefSeq" id="WP_187078185.1">
    <property type="nucleotide sequence ID" value="NZ_JACORT010000010.1"/>
</dbReference>
<accession>A0A923MVJ7</accession>
<gene>
    <name evidence="1" type="ORF">H8N03_21025</name>
</gene>
<dbReference type="EMBL" id="JACORT010000010">
    <property type="protein sequence ID" value="MBC5785444.1"/>
    <property type="molecule type" value="Genomic_DNA"/>
</dbReference>
<protein>
    <submittedName>
        <fullName evidence="1">Uncharacterized protein</fullName>
    </submittedName>
</protein>
<dbReference type="Proteomes" id="UP000608513">
    <property type="component" value="Unassembled WGS sequence"/>
</dbReference>
<comment type="caution">
    <text evidence="1">The sequence shown here is derived from an EMBL/GenBank/DDBJ whole genome shotgun (WGS) entry which is preliminary data.</text>
</comment>
<evidence type="ECO:0000313" key="2">
    <source>
        <dbReference type="Proteomes" id="UP000608513"/>
    </source>
</evidence>
<organism evidence="1 2">
    <name type="scientific">Ramlibacter cellulosilyticus</name>
    <dbReference type="NCBI Taxonomy" id="2764187"/>
    <lineage>
        <taxon>Bacteria</taxon>
        <taxon>Pseudomonadati</taxon>
        <taxon>Pseudomonadota</taxon>
        <taxon>Betaproteobacteria</taxon>
        <taxon>Burkholderiales</taxon>
        <taxon>Comamonadaceae</taxon>
        <taxon>Ramlibacter</taxon>
    </lineage>
</organism>
<name>A0A923MVJ7_9BURK</name>
<proteinExistence type="predicted"/>
<keyword evidence="2" id="KW-1185">Reference proteome</keyword>
<sequence>MMPVRTPDTIAFEAAAALDAYEARMARMARGVATPADLALAAGDLHRLCARCMHLPRVSASCIGLLLSHYRLLASLAGADDACLAPSLRRAHQACIERLRQECREFFLAPHLH</sequence>
<reference evidence="1" key="1">
    <citation type="submission" date="2020-08" db="EMBL/GenBank/DDBJ databases">
        <title>Ramlibacter sp. USB13 16S ribosomal RNA gene genome sequencing and assembly.</title>
        <authorList>
            <person name="Kang M."/>
        </authorList>
    </citation>
    <scope>NUCLEOTIDE SEQUENCE</scope>
    <source>
        <strain evidence="1">USB13</strain>
    </source>
</reference>